<evidence type="ECO:0000256" key="8">
    <source>
        <dbReference type="ARBA" id="ARBA00023098"/>
    </source>
</evidence>
<dbReference type="Proteomes" id="UP000288716">
    <property type="component" value="Unassembled WGS sequence"/>
</dbReference>
<dbReference type="OrthoDB" id="9988030at2759"/>
<comment type="domain">
    <text evidence="11">The histidine box domains are involved in binding the catalytic metal ions.</text>
</comment>
<gene>
    <name evidence="13" type="ORF">B4U80_04531</name>
</gene>
<proteinExistence type="inferred from homology"/>
<dbReference type="CDD" id="cd03505">
    <property type="entry name" value="Delta9-FADS-like"/>
    <property type="match status" value="1"/>
</dbReference>
<comment type="cofactor">
    <cofactor evidence="11">
        <name>Fe(2+)</name>
        <dbReference type="ChEBI" id="CHEBI:29033"/>
    </cofactor>
</comment>
<keyword evidence="14" id="KW-1185">Reference proteome</keyword>
<evidence type="ECO:0000256" key="12">
    <source>
        <dbReference type="SAM" id="Phobius"/>
    </source>
</evidence>
<evidence type="ECO:0000313" key="13">
    <source>
        <dbReference type="EMBL" id="RWS26269.1"/>
    </source>
</evidence>
<keyword evidence="9 12" id="KW-0472">Membrane</keyword>
<dbReference type="InterPro" id="IPR015876">
    <property type="entry name" value="Acyl-CoA_DS"/>
</dbReference>
<keyword evidence="4 11" id="KW-0812">Transmembrane</keyword>
<dbReference type="GO" id="GO:0006636">
    <property type="term" value="P:unsaturated fatty acid biosynthetic process"/>
    <property type="evidence" value="ECO:0007669"/>
    <property type="project" value="TreeGrafter"/>
</dbReference>
<dbReference type="GO" id="GO:0004768">
    <property type="term" value="F:stearoyl-CoA 9-desaturase activity"/>
    <property type="evidence" value="ECO:0007669"/>
    <property type="project" value="TreeGrafter"/>
</dbReference>
<comment type="subcellular location">
    <subcellularLocation>
        <location evidence="1">Membrane</location>
        <topology evidence="1">Multi-pass membrane protein</topology>
    </subcellularLocation>
</comment>
<keyword evidence="6 12" id="KW-1133">Transmembrane helix</keyword>
<evidence type="ECO:0000256" key="5">
    <source>
        <dbReference type="ARBA" id="ARBA00022832"/>
    </source>
</evidence>
<keyword evidence="7 11" id="KW-0560">Oxidoreductase</keyword>
<dbReference type="PANTHER" id="PTHR11351">
    <property type="entry name" value="ACYL-COA DESATURASE"/>
    <property type="match status" value="1"/>
</dbReference>
<keyword evidence="10 11" id="KW-0275">Fatty acid biosynthesis</keyword>
<dbReference type="GO" id="GO:0005789">
    <property type="term" value="C:endoplasmic reticulum membrane"/>
    <property type="evidence" value="ECO:0007669"/>
    <property type="project" value="TreeGrafter"/>
</dbReference>
<dbReference type="EMBL" id="NCKV01002912">
    <property type="protein sequence ID" value="RWS26269.1"/>
    <property type="molecule type" value="Genomic_DNA"/>
</dbReference>
<evidence type="ECO:0000256" key="1">
    <source>
        <dbReference type="ARBA" id="ARBA00004141"/>
    </source>
</evidence>
<reference evidence="13 14" key="1">
    <citation type="journal article" date="2018" name="Gigascience">
        <title>Genomes of trombidid mites reveal novel predicted allergens and laterally-transferred genes associated with secondary metabolism.</title>
        <authorList>
            <person name="Dong X."/>
            <person name="Chaisiri K."/>
            <person name="Xia D."/>
            <person name="Armstrong S.D."/>
            <person name="Fang Y."/>
            <person name="Donnelly M.J."/>
            <person name="Kadowaki T."/>
            <person name="McGarry J.W."/>
            <person name="Darby A.C."/>
            <person name="Makepeace B.L."/>
        </authorList>
    </citation>
    <scope>NUCLEOTIDE SEQUENCE [LARGE SCALE GENOMIC DNA]</scope>
    <source>
        <strain evidence="13">UoL-UT</strain>
    </source>
</reference>
<name>A0A443SFG7_9ACAR</name>
<evidence type="ECO:0000256" key="4">
    <source>
        <dbReference type="ARBA" id="ARBA00022692"/>
    </source>
</evidence>
<evidence type="ECO:0000256" key="3">
    <source>
        <dbReference type="ARBA" id="ARBA00022516"/>
    </source>
</evidence>
<dbReference type="VEuPathDB" id="VectorBase:LDEU005770"/>
<evidence type="ECO:0000256" key="6">
    <source>
        <dbReference type="ARBA" id="ARBA00022989"/>
    </source>
</evidence>
<keyword evidence="5" id="KW-0276">Fatty acid metabolism</keyword>
<feature type="transmembrane region" description="Helical" evidence="12">
    <location>
        <begin position="21"/>
        <end position="43"/>
    </location>
</feature>
<comment type="caution">
    <text evidence="13">The sequence shown here is derived from an EMBL/GenBank/DDBJ whole genome shotgun (WGS) entry which is preliminary data.</text>
</comment>
<evidence type="ECO:0000256" key="10">
    <source>
        <dbReference type="ARBA" id="ARBA00023160"/>
    </source>
</evidence>
<evidence type="ECO:0000313" key="14">
    <source>
        <dbReference type="Proteomes" id="UP000288716"/>
    </source>
</evidence>
<keyword evidence="3 11" id="KW-0444">Lipid biosynthesis</keyword>
<comment type="similarity">
    <text evidence="2 11">Belongs to the fatty acid desaturase type 1 family.</text>
</comment>
<organism evidence="13 14">
    <name type="scientific">Leptotrombidium deliense</name>
    <dbReference type="NCBI Taxonomy" id="299467"/>
    <lineage>
        <taxon>Eukaryota</taxon>
        <taxon>Metazoa</taxon>
        <taxon>Ecdysozoa</taxon>
        <taxon>Arthropoda</taxon>
        <taxon>Chelicerata</taxon>
        <taxon>Arachnida</taxon>
        <taxon>Acari</taxon>
        <taxon>Acariformes</taxon>
        <taxon>Trombidiformes</taxon>
        <taxon>Prostigmata</taxon>
        <taxon>Anystina</taxon>
        <taxon>Parasitengona</taxon>
        <taxon>Trombiculoidea</taxon>
        <taxon>Trombiculidae</taxon>
        <taxon>Leptotrombidium</taxon>
    </lineage>
</organism>
<feature type="transmembrane region" description="Helical" evidence="12">
    <location>
        <begin position="49"/>
        <end position="70"/>
    </location>
</feature>
<accession>A0A443SFG7</accession>
<evidence type="ECO:0000256" key="2">
    <source>
        <dbReference type="ARBA" id="ARBA00009295"/>
    </source>
</evidence>
<dbReference type="PRINTS" id="PR00075">
    <property type="entry name" value="FACDDSATRASE"/>
</dbReference>
<evidence type="ECO:0000256" key="11">
    <source>
        <dbReference type="RuleBase" id="RU000581"/>
    </source>
</evidence>
<dbReference type="GO" id="GO:0005506">
    <property type="term" value="F:iron ion binding"/>
    <property type="evidence" value="ECO:0007669"/>
    <property type="project" value="TreeGrafter"/>
</dbReference>
<protein>
    <submittedName>
        <fullName evidence="13">Stearoyl-CoA desaturase 5-like protein</fullName>
    </submittedName>
</protein>
<keyword evidence="8" id="KW-0443">Lipid metabolism</keyword>
<dbReference type="STRING" id="299467.A0A443SFG7"/>
<sequence>MEEKQELIKSKPYKNIIVWKKVFFMVYLHLGAFYGIYLCFVAAKWKTIFFAYFLYIFSGLGVGSGAHRLWSHRSYKATTFFRCLLCFMDSIAFQVTKYAASIFEWSRDHRVHHKCSETDGDPYNSSRGFFFSHMGWLMVKKHPKVIEMGRKVDIQDLLDDKIVQFQHK</sequence>
<evidence type="ECO:0000256" key="7">
    <source>
        <dbReference type="ARBA" id="ARBA00023002"/>
    </source>
</evidence>
<evidence type="ECO:0000256" key="9">
    <source>
        <dbReference type="ARBA" id="ARBA00023136"/>
    </source>
</evidence>
<dbReference type="AlphaFoldDB" id="A0A443SFG7"/>
<dbReference type="PANTHER" id="PTHR11351:SF31">
    <property type="entry name" value="DESATURASE 1, ISOFORM A-RELATED"/>
    <property type="match status" value="1"/>
</dbReference>